<gene>
    <name evidence="5" type="ORF">MYCIT1_LOCUS26758</name>
</gene>
<dbReference type="InterPro" id="IPR000571">
    <property type="entry name" value="Znf_CCCH"/>
</dbReference>
<feature type="region of interest" description="Disordered" evidence="3">
    <location>
        <begin position="112"/>
        <end position="204"/>
    </location>
</feature>
<evidence type="ECO:0000259" key="4">
    <source>
        <dbReference type="PROSITE" id="PS50103"/>
    </source>
</evidence>
<dbReference type="AlphaFoldDB" id="A0AAD2HKT3"/>
<protein>
    <recommendedName>
        <fullName evidence="4">C3H1-type domain-containing protein</fullName>
    </recommendedName>
</protein>
<feature type="compositionally biased region" description="Basic and acidic residues" evidence="3">
    <location>
        <begin position="112"/>
        <end position="127"/>
    </location>
</feature>
<evidence type="ECO:0000256" key="1">
    <source>
        <dbReference type="PROSITE-ProRule" id="PRU00723"/>
    </source>
</evidence>
<organism evidence="5 6">
    <name type="scientific">Mycena citricolor</name>
    <dbReference type="NCBI Taxonomy" id="2018698"/>
    <lineage>
        <taxon>Eukaryota</taxon>
        <taxon>Fungi</taxon>
        <taxon>Dikarya</taxon>
        <taxon>Basidiomycota</taxon>
        <taxon>Agaricomycotina</taxon>
        <taxon>Agaricomycetes</taxon>
        <taxon>Agaricomycetidae</taxon>
        <taxon>Agaricales</taxon>
        <taxon>Marasmiineae</taxon>
        <taxon>Mycenaceae</taxon>
        <taxon>Mycena</taxon>
    </lineage>
</organism>
<evidence type="ECO:0000313" key="5">
    <source>
        <dbReference type="EMBL" id="CAK5277702.1"/>
    </source>
</evidence>
<feature type="region of interest" description="Disordered" evidence="3">
    <location>
        <begin position="40"/>
        <end position="73"/>
    </location>
</feature>
<reference evidence="5" key="1">
    <citation type="submission" date="2023-11" db="EMBL/GenBank/DDBJ databases">
        <authorList>
            <person name="De Vega J J."/>
            <person name="De Vega J J."/>
        </authorList>
    </citation>
    <scope>NUCLEOTIDE SEQUENCE</scope>
</reference>
<dbReference type="EMBL" id="CAVNYO010000419">
    <property type="protein sequence ID" value="CAK5277702.1"/>
    <property type="molecule type" value="Genomic_DNA"/>
</dbReference>
<dbReference type="SMART" id="SM00356">
    <property type="entry name" value="ZnF_C3H1"/>
    <property type="match status" value="1"/>
</dbReference>
<feature type="region of interest" description="Disordered" evidence="3">
    <location>
        <begin position="320"/>
        <end position="342"/>
    </location>
</feature>
<evidence type="ECO:0000256" key="3">
    <source>
        <dbReference type="SAM" id="MobiDB-lite"/>
    </source>
</evidence>
<keyword evidence="1" id="KW-0862">Zinc</keyword>
<evidence type="ECO:0000256" key="2">
    <source>
        <dbReference type="SAM" id="Coils"/>
    </source>
</evidence>
<comment type="caution">
    <text evidence="5">The sequence shown here is derived from an EMBL/GenBank/DDBJ whole genome shotgun (WGS) entry which is preliminary data.</text>
</comment>
<feature type="compositionally biased region" description="Polar residues" evidence="3">
    <location>
        <begin position="176"/>
        <end position="185"/>
    </location>
</feature>
<keyword evidence="2" id="KW-0175">Coiled coil</keyword>
<feature type="coiled-coil region" evidence="2">
    <location>
        <begin position="352"/>
        <end position="379"/>
    </location>
</feature>
<evidence type="ECO:0000313" key="6">
    <source>
        <dbReference type="Proteomes" id="UP001295794"/>
    </source>
</evidence>
<sequence>MSVVKKYRCRYFEENGTPIPPTCNQGEACRFVHPEDQNWPGLKPFQDTRLINKPSSKRKDTSRASFSSSDNRGAALASQSELFRCKVEGDEVPYSGHRFGSRDWDTRYERNSDSHERRNGHLGHRDLFSNSDRRRRSYSRTRSSSPRPRNTATGSMGSRKYGLDLRRSRQEISRELASNQSSSSFLRPASVEPPISKEDGTDFRAHSTRAERLVGLFKSLARLSNQVVQDTAACELQGQKLRTYTQISSELSKISMSAASSVTGTVADIMIEHEQCKNRMDESFEALGGVWDQVFDVFVGQVVQAIDTKLQNAVGVLEQHRESQSEEIKETERLRLASQSHSRDDASMAEILTQMKMKLDEQAHALKRLNRENQELKNTLKHTH</sequence>
<dbReference type="Proteomes" id="UP001295794">
    <property type="component" value="Unassembled WGS sequence"/>
</dbReference>
<keyword evidence="1" id="KW-0479">Metal-binding</keyword>
<feature type="domain" description="C3H1-type" evidence="4">
    <location>
        <begin position="4"/>
        <end position="36"/>
    </location>
</feature>
<dbReference type="GO" id="GO:0008270">
    <property type="term" value="F:zinc ion binding"/>
    <property type="evidence" value="ECO:0007669"/>
    <property type="project" value="UniProtKB-KW"/>
</dbReference>
<name>A0AAD2HKT3_9AGAR</name>
<feature type="compositionally biased region" description="Polar residues" evidence="3">
    <location>
        <begin position="63"/>
        <end position="73"/>
    </location>
</feature>
<dbReference type="PROSITE" id="PS50103">
    <property type="entry name" value="ZF_C3H1"/>
    <property type="match status" value="1"/>
</dbReference>
<proteinExistence type="predicted"/>
<accession>A0AAD2HKT3</accession>
<keyword evidence="1" id="KW-0863">Zinc-finger</keyword>
<feature type="compositionally biased region" description="Low complexity" evidence="3">
    <location>
        <begin position="140"/>
        <end position="151"/>
    </location>
</feature>
<feature type="zinc finger region" description="C3H1-type" evidence="1">
    <location>
        <begin position="4"/>
        <end position="36"/>
    </location>
</feature>
<keyword evidence="6" id="KW-1185">Reference proteome</keyword>
<feature type="compositionally biased region" description="Basic and acidic residues" evidence="3">
    <location>
        <begin position="161"/>
        <end position="174"/>
    </location>
</feature>
<feature type="compositionally biased region" description="Basic and acidic residues" evidence="3">
    <location>
        <begin position="195"/>
        <end position="204"/>
    </location>
</feature>